<evidence type="ECO:0000256" key="4">
    <source>
        <dbReference type="ARBA" id="ARBA00022691"/>
    </source>
</evidence>
<dbReference type="PANTHER" id="PTHR46098:SF1">
    <property type="entry name" value="TRNA (CYTOSINE(38)-C(5))-METHYLTRANSFERASE"/>
    <property type="match status" value="1"/>
</dbReference>
<dbReference type="Proteomes" id="UP001343724">
    <property type="component" value="Unassembled WGS sequence"/>
</dbReference>
<proteinExistence type="inferred from homology"/>
<reference evidence="8 9" key="1">
    <citation type="submission" date="2024-01" db="EMBL/GenBank/DDBJ databases">
        <title>novel species in genus Adlercreutzia.</title>
        <authorList>
            <person name="Liu X."/>
        </authorList>
    </citation>
    <scope>NUCLEOTIDE SEQUENCE [LARGE SCALE GENOMIC DNA]</scope>
    <source>
        <strain evidence="8 9">R22</strain>
    </source>
</reference>
<keyword evidence="5" id="KW-0680">Restriction system</keyword>
<dbReference type="PANTHER" id="PTHR46098">
    <property type="entry name" value="TRNA (CYTOSINE(38)-C(5))-METHYLTRANSFERASE"/>
    <property type="match status" value="1"/>
</dbReference>
<dbReference type="EC" id="2.1.1.37" evidence="1"/>
<evidence type="ECO:0000256" key="5">
    <source>
        <dbReference type="ARBA" id="ARBA00022747"/>
    </source>
</evidence>
<evidence type="ECO:0000256" key="1">
    <source>
        <dbReference type="ARBA" id="ARBA00011975"/>
    </source>
</evidence>
<dbReference type="Gene3D" id="3.90.120.30">
    <property type="match status" value="1"/>
</dbReference>
<dbReference type="GO" id="GO:0032259">
    <property type="term" value="P:methylation"/>
    <property type="evidence" value="ECO:0007669"/>
    <property type="project" value="UniProtKB-KW"/>
</dbReference>
<sequence length="436" mass="48701">MSTSSTYRCIDLFAGIGGIRKGFELAAGDDGLETVFVSEYDKYAATTYAANFDTPSDVIEGIDDLLMGVGGARIYGDITKVFDSDLECIRPFDICLAGFPCQAFSQAGKRKGFEDDYKGMARGTLFRELIRICEINRPKVVFCENVKGLLGHDGGKTLEVICGAFDEAGYEVFYDVLNSSNFDVPQKRERLYIVAFRKEIAPEAFAFPKGTPTEKRIKDIFEQQPVDSRYYLSTQYLETLKKHRLRHEEKGNGFGYQVRGLDELAGTLSCGGMGRERNLLVDNRPHETGVIGLKHSPINSENIRKMTPREWARLQGFPNTYKLPVADSHLYKQLGNTVTITVIRAIAAEIFDYLDKLFNSRKIGHVRERKIIDCLTGSSATHEELLNELAPLFLSSEPDDKISRSVSNTLQAMKRKGQIGVVGKTSSAVWHISLPN</sequence>
<evidence type="ECO:0000313" key="8">
    <source>
        <dbReference type="EMBL" id="MEC4295324.1"/>
    </source>
</evidence>
<feature type="active site" evidence="6">
    <location>
        <position position="101"/>
    </location>
</feature>
<dbReference type="Pfam" id="PF00145">
    <property type="entry name" value="DNA_methylase"/>
    <property type="match status" value="1"/>
</dbReference>
<dbReference type="InterPro" id="IPR029063">
    <property type="entry name" value="SAM-dependent_MTases_sf"/>
</dbReference>
<gene>
    <name evidence="8" type="primary">dcm</name>
    <name evidence="8" type="ORF">VJ920_08365</name>
</gene>
<evidence type="ECO:0000256" key="2">
    <source>
        <dbReference type="ARBA" id="ARBA00022603"/>
    </source>
</evidence>
<evidence type="ECO:0000256" key="6">
    <source>
        <dbReference type="PROSITE-ProRule" id="PRU01016"/>
    </source>
</evidence>
<accession>A0ABU6IZL6</accession>
<dbReference type="EMBL" id="JAYMFH010000012">
    <property type="protein sequence ID" value="MEC4295324.1"/>
    <property type="molecule type" value="Genomic_DNA"/>
</dbReference>
<dbReference type="InterPro" id="IPR001525">
    <property type="entry name" value="C5_MeTfrase"/>
</dbReference>
<dbReference type="Gene3D" id="3.40.50.150">
    <property type="entry name" value="Vaccinia Virus protein VP39"/>
    <property type="match status" value="1"/>
</dbReference>
<dbReference type="NCBIfam" id="TIGR00675">
    <property type="entry name" value="dcm"/>
    <property type="match status" value="1"/>
</dbReference>
<keyword evidence="3 6" id="KW-0808">Transferase</keyword>
<evidence type="ECO:0000256" key="7">
    <source>
        <dbReference type="RuleBase" id="RU000416"/>
    </source>
</evidence>
<keyword evidence="4 6" id="KW-0949">S-adenosyl-L-methionine</keyword>
<organism evidence="8 9">
    <name type="scientific">Adlercreutzia shanghongiae</name>
    <dbReference type="NCBI Taxonomy" id="3111773"/>
    <lineage>
        <taxon>Bacteria</taxon>
        <taxon>Bacillati</taxon>
        <taxon>Actinomycetota</taxon>
        <taxon>Coriobacteriia</taxon>
        <taxon>Eggerthellales</taxon>
        <taxon>Eggerthellaceae</taxon>
        <taxon>Adlercreutzia</taxon>
    </lineage>
</organism>
<keyword evidence="9" id="KW-1185">Reference proteome</keyword>
<keyword evidence="2 6" id="KW-0489">Methyltransferase</keyword>
<comment type="caution">
    <text evidence="8">The sequence shown here is derived from an EMBL/GenBank/DDBJ whole genome shotgun (WGS) entry which is preliminary data.</text>
</comment>
<name>A0ABU6IZL6_9ACTN</name>
<comment type="similarity">
    <text evidence="6 7">Belongs to the class I-like SAM-binding methyltransferase superfamily. C5-methyltransferase family.</text>
</comment>
<evidence type="ECO:0000313" key="9">
    <source>
        <dbReference type="Proteomes" id="UP001343724"/>
    </source>
</evidence>
<dbReference type="SUPFAM" id="SSF53335">
    <property type="entry name" value="S-adenosyl-L-methionine-dependent methyltransferases"/>
    <property type="match status" value="1"/>
</dbReference>
<dbReference type="PRINTS" id="PR00105">
    <property type="entry name" value="C5METTRFRASE"/>
</dbReference>
<dbReference type="RefSeq" id="WP_326454855.1">
    <property type="nucleotide sequence ID" value="NZ_JAYMFH010000012.1"/>
</dbReference>
<dbReference type="CDD" id="cd00315">
    <property type="entry name" value="Cyt_C5_DNA_methylase"/>
    <property type="match status" value="1"/>
</dbReference>
<protein>
    <recommendedName>
        <fullName evidence="1">DNA (cytosine-5-)-methyltransferase</fullName>
        <ecNumber evidence="1">2.1.1.37</ecNumber>
    </recommendedName>
</protein>
<dbReference type="PROSITE" id="PS51679">
    <property type="entry name" value="SAM_MT_C5"/>
    <property type="match status" value="1"/>
</dbReference>
<dbReference type="GO" id="GO:0003886">
    <property type="term" value="F:DNA (cytosine-5-)-methyltransferase activity"/>
    <property type="evidence" value="ECO:0007669"/>
    <property type="project" value="UniProtKB-EC"/>
</dbReference>
<evidence type="ECO:0000256" key="3">
    <source>
        <dbReference type="ARBA" id="ARBA00022679"/>
    </source>
</evidence>
<dbReference type="InterPro" id="IPR050750">
    <property type="entry name" value="C5-MTase"/>
</dbReference>